<evidence type="ECO:0000313" key="5">
    <source>
        <dbReference type="Proteomes" id="UP000189177"/>
    </source>
</evidence>
<dbReference type="EMBL" id="MUZR01000007">
    <property type="protein sequence ID" value="OOC11056.1"/>
    <property type="molecule type" value="Genomic_DNA"/>
</dbReference>
<organism evidence="4 5">
    <name type="scientific">Thioalkalivibrio halophilus</name>
    <dbReference type="NCBI Taxonomy" id="252474"/>
    <lineage>
        <taxon>Bacteria</taxon>
        <taxon>Pseudomonadati</taxon>
        <taxon>Pseudomonadota</taxon>
        <taxon>Gammaproteobacteria</taxon>
        <taxon>Chromatiales</taxon>
        <taxon>Ectothiorhodospiraceae</taxon>
        <taxon>Thioalkalivibrio</taxon>
    </lineage>
</organism>
<sequence length="200" mass="21415">MFAKGKIAAAVGGALMLTGGLSVAQADTFHGGYVGGQLVIVDYDFDVDPGPSLSDTDVGIGGVIGTGTTENDYYLGVELDFWLDQADDSTTWNGVDYDVDVKHSYGVNLRLGRVFNDDWLVYGLLGYQGTKAKVSADGLGSDSETYEGGRGGVGVEYQLENRMFFRGEYSQTFHGDETVLGGVDVDPDSWQVKGAIGYRF</sequence>
<dbReference type="InterPro" id="IPR011250">
    <property type="entry name" value="OMP/PagP_B-barrel"/>
</dbReference>
<feature type="signal peptide" evidence="2">
    <location>
        <begin position="1"/>
        <end position="26"/>
    </location>
</feature>
<dbReference type="SUPFAM" id="SSF56925">
    <property type="entry name" value="OMPA-like"/>
    <property type="match status" value="1"/>
</dbReference>
<dbReference type="STRING" id="252474.B1A74_02710"/>
<evidence type="ECO:0000256" key="1">
    <source>
        <dbReference type="ARBA" id="ARBA00022729"/>
    </source>
</evidence>
<evidence type="ECO:0000313" key="4">
    <source>
        <dbReference type="EMBL" id="OOC11056.1"/>
    </source>
</evidence>
<reference evidence="4 5" key="1">
    <citation type="submission" date="2017-02" db="EMBL/GenBank/DDBJ databases">
        <title>Genomic diversity within the haloalkaliphilic genus Thioalkalivibrio.</title>
        <authorList>
            <person name="Ahn A.-C."/>
            <person name="Meier-Kolthoff J."/>
            <person name="Overmars L."/>
            <person name="Richter M."/>
            <person name="Woyke T."/>
            <person name="Sorokin D.Y."/>
            <person name="Muyzer G."/>
        </authorList>
    </citation>
    <scope>NUCLEOTIDE SEQUENCE [LARGE SCALE GENOMIC DNA]</scope>
    <source>
        <strain evidence="4 5">HL17</strain>
    </source>
</reference>
<dbReference type="OrthoDB" id="5783088at2"/>
<feature type="chain" id="PRO_5012053173" description="Outer membrane protein beta-barrel domain-containing protein" evidence="2">
    <location>
        <begin position="27"/>
        <end position="200"/>
    </location>
</feature>
<evidence type="ECO:0000256" key="2">
    <source>
        <dbReference type="SAM" id="SignalP"/>
    </source>
</evidence>
<evidence type="ECO:0000259" key="3">
    <source>
        <dbReference type="Pfam" id="PF13505"/>
    </source>
</evidence>
<dbReference type="RefSeq" id="WP_077243690.1">
    <property type="nucleotide sequence ID" value="NZ_MUZR01000007.1"/>
</dbReference>
<dbReference type="Proteomes" id="UP000189177">
    <property type="component" value="Unassembled WGS sequence"/>
</dbReference>
<proteinExistence type="predicted"/>
<gene>
    <name evidence="4" type="ORF">B1A74_02710</name>
</gene>
<dbReference type="Gene3D" id="2.40.160.20">
    <property type="match status" value="1"/>
</dbReference>
<name>A0A1V3A155_9GAMM</name>
<protein>
    <recommendedName>
        <fullName evidence="3">Outer membrane protein beta-barrel domain-containing protein</fullName>
    </recommendedName>
</protein>
<keyword evidence="1 2" id="KW-0732">Signal</keyword>
<dbReference type="Pfam" id="PF13505">
    <property type="entry name" value="OMP_b-brl"/>
    <property type="match status" value="1"/>
</dbReference>
<accession>A0A1V3A155</accession>
<keyword evidence="5" id="KW-1185">Reference proteome</keyword>
<feature type="domain" description="Outer membrane protein beta-barrel" evidence="3">
    <location>
        <begin position="14"/>
        <end position="200"/>
    </location>
</feature>
<comment type="caution">
    <text evidence="4">The sequence shown here is derived from an EMBL/GenBank/DDBJ whole genome shotgun (WGS) entry which is preliminary data.</text>
</comment>
<dbReference type="InterPro" id="IPR027385">
    <property type="entry name" value="Beta-barrel_OMP"/>
</dbReference>
<dbReference type="AlphaFoldDB" id="A0A1V3A155"/>